<evidence type="ECO:0000256" key="1">
    <source>
        <dbReference type="SAM" id="SignalP"/>
    </source>
</evidence>
<evidence type="ECO:0000313" key="2">
    <source>
        <dbReference type="EMBL" id="KNC29249.1"/>
    </source>
</evidence>
<dbReference type="Proteomes" id="UP000037069">
    <property type="component" value="Unassembled WGS sequence"/>
</dbReference>
<dbReference type="EMBL" id="JRES01000678">
    <property type="protein sequence ID" value="KNC29249.1"/>
    <property type="molecule type" value="Genomic_DNA"/>
</dbReference>
<feature type="signal peptide" evidence="1">
    <location>
        <begin position="1"/>
        <end position="19"/>
    </location>
</feature>
<keyword evidence="1" id="KW-0732">Signal</keyword>
<evidence type="ECO:0000313" key="3">
    <source>
        <dbReference type="Proteomes" id="UP000037069"/>
    </source>
</evidence>
<keyword evidence="3" id="KW-1185">Reference proteome</keyword>
<name>A0A0L0CCR5_LUCCU</name>
<comment type="caution">
    <text evidence="2">The sequence shown here is derived from an EMBL/GenBank/DDBJ whole genome shotgun (WGS) entry which is preliminary data.</text>
</comment>
<dbReference type="AlphaFoldDB" id="A0A0L0CCR5"/>
<reference evidence="2 3" key="1">
    <citation type="journal article" date="2015" name="Nat. Commun.">
        <title>Lucilia cuprina genome unlocks parasitic fly biology to underpin future interventions.</title>
        <authorList>
            <person name="Anstead C.A."/>
            <person name="Korhonen P.K."/>
            <person name="Young N.D."/>
            <person name="Hall R.S."/>
            <person name="Jex A.R."/>
            <person name="Murali S.C."/>
            <person name="Hughes D.S."/>
            <person name="Lee S.F."/>
            <person name="Perry T."/>
            <person name="Stroehlein A.J."/>
            <person name="Ansell B.R."/>
            <person name="Breugelmans B."/>
            <person name="Hofmann A."/>
            <person name="Qu J."/>
            <person name="Dugan S."/>
            <person name="Lee S.L."/>
            <person name="Chao H."/>
            <person name="Dinh H."/>
            <person name="Han Y."/>
            <person name="Doddapaneni H.V."/>
            <person name="Worley K.C."/>
            <person name="Muzny D.M."/>
            <person name="Ioannidis P."/>
            <person name="Waterhouse R.M."/>
            <person name="Zdobnov E.M."/>
            <person name="James P.J."/>
            <person name="Bagnall N.H."/>
            <person name="Kotze A.C."/>
            <person name="Gibbs R.A."/>
            <person name="Richards S."/>
            <person name="Batterham P."/>
            <person name="Gasser R.B."/>
        </authorList>
    </citation>
    <scope>NUCLEOTIDE SEQUENCE [LARGE SCALE GENOMIC DNA]</scope>
    <source>
        <strain evidence="2 3">LS</strain>
        <tissue evidence="2">Full body</tissue>
    </source>
</reference>
<proteinExistence type="predicted"/>
<sequence>MKFCIVSLAVLAFLAFAKAQDNTVSENSSEEPSVSQRPFGLPLQFPNWRPIFPFFNDIYRRQVLFDLIQNNHFGSDPFNSFTTTSSPLNSDEFCC</sequence>
<protein>
    <submittedName>
        <fullName evidence="2">Uncharacterized protein</fullName>
    </submittedName>
</protein>
<gene>
    <name evidence="2" type="ORF">FF38_02411</name>
</gene>
<feature type="chain" id="PRO_5005536292" evidence="1">
    <location>
        <begin position="20"/>
        <end position="95"/>
    </location>
</feature>
<organism evidence="2 3">
    <name type="scientific">Lucilia cuprina</name>
    <name type="common">Green bottle fly</name>
    <name type="synonym">Australian sheep blowfly</name>
    <dbReference type="NCBI Taxonomy" id="7375"/>
    <lineage>
        <taxon>Eukaryota</taxon>
        <taxon>Metazoa</taxon>
        <taxon>Ecdysozoa</taxon>
        <taxon>Arthropoda</taxon>
        <taxon>Hexapoda</taxon>
        <taxon>Insecta</taxon>
        <taxon>Pterygota</taxon>
        <taxon>Neoptera</taxon>
        <taxon>Endopterygota</taxon>
        <taxon>Diptera</taxon>
        <taxon>Brachycera</taxon>
        <taxon>Muscomorpha</taxon>
        <taxon>Oestroidea</taxon>
        <taxon>Calliphoridae</taxon>
        <taxon>Luciliinae</taxon>
        <taxon>Lucilia</taxon>
    </lineage>
</organism>
<accession>A0A0L0CCR5</accession>